<evidence type="ECO:0000256" key="4">
    <source>
        <dbReference type="ARBA" id="ARBA00022729"/>
    </source>
</evidence>
<proteinExistence type="inferred from homology"/>
<keyword evidence="7" id="KW-0812">Transmembrane</keyword>
<dbReference type="Pfam" id="PF03918">
    <property type="entry name" value="CcmH"/>
    <property type="match status" value="1"/>
</dbReference>
<comment type="function">
    <text evidence="7">Possible subunit of a heme lyase.</text>
</comment>
<sequence>MSARVLHALLAALLLAFTTPVIAFEPIEFRSEAEEERYRGLLHQLRCVMCQNQSLADSPADIAGDLRMQVLELVREGRSDAEIRAFLVERYGEFILYQPPVSRATWLLWFGPGLVLLAGAVMVVMTVRRKSAGAARKPVPPAAEDEQEW</sequence>
<dbReference type="GO" id="GO:0005886">
    <property type="term" value="C:plasma membrane"/>
    <property type="evidence" value="ECO:0007669"/>
    <property type="project" value="TreeGrafter"/>
</dbReference>
<protein>
    <recommendedName>
        <fullName evidence="7">Cytochrome c-type biogenesis protein</fullName>
    </recommendedName>
</protein>
<keyword evidence="5" id="KW-0201">Cytochrome c-type biogenesis</keyword>
<reference evidence="9 10" key="1">
    <citation type="submission" date="2019-08" db="EMBL/GenBank/DDBJ databases">
        <authorList>
            <person name="Karlyshev A.V."/>
        </authorList>
    </citation>
    <scope>NUCLEOTIDE SEQUENCE [LARGE SCALE GENOMIC DNA]</scope>
    <source>
        <strain evidence="9 10">Alg18-2.2</strain>
    </source>
</reference>
<dbReference type="Gene3D" id="1.10.8.640">
    <property type="entry name" value="Cytochrome C biogenesis protein"/>
    <property type="match status" value="1"/>
</dbReference>
<dbReference type="GO" id="GO:0046872">
    <property type="term" value="F:metal ion binding"/>
    <property type="evidence" value="ECO:0007669"/>
    <property type="project" value="UniProtKB-KW"/>
</dbReference>
<evidence type="ECO:0000256" key="3">
    <source>
        <dbReference type="ARBA" id="ARBA00022723"/>
    </source>
</evidence>
<evidence type="ECO:0000256" key="7">
    <source>
        <dbReference type="RuleBase" id="RU364112"/>
    </source>
</evidence>
<dbReference type="RefSeq" id="WP_147890439.1">
    <property type="nucleotide sequence ID" value="NZ_VRTS01000001.1"/>
</dbReference>
<dbReference type="GO" id="GO:0017004">
    <property type="term" value="P:cytochrome complex assembly"/>
    <property type="evidence" value="ECO:0007669"/>
    <property type="project" value="UniProtKB-KW"/>
</dbReference>
<dbReference type="PANTHER" id="PTHR47870">
    <property type="entry name" value="CYTOCHROME C-TYPE BIOGENESIS PROTEIN CCMH"/>
    <property type="match status" value="1"/>
</dbReference>
<evidence type="ECO:0000313" key="9">
    <source>
        <dbReference type="EMBL" id="TXK65766.1"/>
    </source>
</evidence>
<evidence type="ECO:0000256" key="5">
    <source>
        <dbReference type="ARBA" id="ARBA00022748"/>
    </source>
</evidence>
<evidence type="ECO:0000259" key="8">
    <source>
        <dbReference type="Pfam" id="PF03918"/>
    </source>
</evidence>
<feature type="domain" description="CcmH/CycL/Ccl2/NrfF N-terminal" evidence="8">
    <location>
        <begin position="13"/>
        <end position="142"/>
    </location>
</feature>
<keyword evidence="3 7" id="KW-0479">Metal-binding</keyword>
<feature type="signal peptide" evidence="7">
    <location>
        <begin position="1"/>
        <end position="23"/>
    </location>
</feature>
<dbReference type="FunFam" id="1.10.8.640:FF:000001">
    <property type="entry name" value="Cytochrome c-type biogenesis protein"/>
    <property type="match status" value="1"/>
</dbReference>
<dbReference type="EMBL" id="VRTS01000001">
    <property type="protein sequence ID" value="TXK65766.1"/>
    <property type="molecule type" value="Genomic_DNA"/>
</dbReference>
<feature type="transmembrane region" description="Helical" evidence="7">
    <location>
        <begin position="106"/>
        <end position="127"/>
    </location>
</feature>
<keyword evidence="10" id="KW-1185">Reference proteome</keyword>
<comment type="caution">
    <text evidence="9">The sequence shown here is derived from an EMBL/GenBank/DDBJ whole genome shotgun (WGS) entry which is preliminary data.</text>
</comment>
<keyword evidence="7" id="KW-0472">Membrane</keyword>
<name>A0A5C8KY64_9GAMM</name>
<evidence type="ECO:0000313" key="10">
    <source>
        <dbReference type="Proteomes" id="UP000321248"/>
    </source>
</evidence>
<dbReference type="OrthoDB" id="9804975at2"/>
<keyword evidence="7" id="KW-1133">Transmembrane helix</keyword>
<evidence type="ECO:0000256" key="6">
    <source>
        <dbReference type="ARBA" id="ARBA00023004"/>
    </source>
</evidence>
<gene>
    <name evidence="9" type="ORF">FU658_01235</name>
</gene>
<evidence type="ECO:0000256" key="2">
    <source>
        <dbReference type="ARBA" id="ARBA00022617"/>
    </source>
</evidence>
<dbReference type="InterPro" id="IPR038297">
    <property type="entry name" value="CcmH/CycL/NrfF/Ccl2_sf"/>
</dbReference>
<keyword evidence="4 7" id="KW-0732">Signal</keyword>
<dbReference type="InterPro" id="IPR005616">
    <property type="entry name" value="CcmH/CycL/Ccl2/NrfF_N"/>
</dbReference>
<dbReference type="Proteomes" id="UP000321248">
    <property type="component" value="Unassembled WGS sequence"/>
</dbReference>
<comment type="similarity">
    <text evidence="1 7">Belongs to the CcmH/CycL/Ccl2/NrfF family.</text>
</comment>
<dbReference type="AlphaFoldDB" id="A0A5C8KY64"/>
<dbReference type="CDD" id="cd16378">
    <property type="entry name" value="CcmH_N"/>
    <property type="match status" value="1"/>
</dbReference>
<organism evidence="9 10">
    <name type="scientific">Alkalisalibacterium limincola</name>
    <dbReference type="NCBI Taxonomy" id="2699169"/>
    <lineage>
        <taxon>Bacteria</taxon>
        <taxon>Pseudomonadati</taxon>
        <taxon>Pseudomonadota</taxon>
        <taxon>Gammaproteobacteria</taxon>
        <taxon>Lysobacterales</taxon>
        <taxon>Lysobacteraceae</taxon>
        <taxon>Alkalisalibacterium</taxon>
    </lineage>
</organism>
<accession>A0A5C8KY64</accession>
<dbReference type="PANTHER" id="PTHR47870:SF1">
    <property type="entry name" value="CYTOCHROME C-TYPE BIOGENESIS PROTEIN CCMH"/>
    <property type="match status" value="1"/>
</dbReference>
<keyword evidence="2 7" id="KW-0349">Heme</keyword>
<dbReference type="InterPro" id="IPR051263">
    <property type="entry name" value="C-type_cytochrome_biogenesis"/>
</dbReference>
<evidence type="ECO:0000256" key="1">
    <source>
        <dbReference type="ARBA" id="ARBA00010342"/>
    </source>
</evidence>
<feature type="chain" id="PRO_5023158183" description="Cytochrome c-type biogenesis protein" evidence="7">
    <location>
        <begin position="24"/>
        <end position="149"/>
    </location>
</feature>
<keyword evidence="6 7" id="KW-0408">Iron</keyword>